<keyword evidence="4 6" id="KW-0472">Membrane</keyword>
<evidence type="ECO:0000313" key="8">
    <source>
        <dbReference type="Proteomes" id="UP001233172"/>
    </source>
</evidence>
<gene>
    <name evidence="7" type="ORF">Bpfe_023729</name>
</gene>
<keyword evidence="2 6" id="KW-0812">Transmembrane</keyword>
<feature type="transmembrane region" description="Helical" evidence="6">
    <location>
        <begin position="174"/>
        <end position="195"/>
    </location>
</feature>
<dbReference type="Proteomes" id="UP001233172">
    <property type="component" value="Unassembled WGS sequence"/>
</dbReference>
<reference evidence="7" key="2">
    <citation type="submission" date="2023-04" db="EMBL/GenBank/DDBJ databases">
        <authorList>
            <person name="Bu L."/>
            <person name="Lu L."/>
            <person name="Laidemitt M.R."/>
            <person name="Zhang S.M."/>
            <person name="Mutuku M."/>
            <person name="Mkoji G."/>
            <person name="Steinauer M."/>
            <person name="Loker E.S."/>
        </authorList>
    </citation>
    <scope>NUCLEOTIDE SEQUENCE</scope>
    <source>
        <strain evidence="7">KasaAsao</strain>
        <tissue evidence="7">Whole Snail</tissue>
    </source>
</reference>
<evidence type="ECO:0000256" key="4">
    <source>
        <dbReference type="ARBA" id="ARBA00023136"/>
    </source>
</evidence>
<feature type="transmembrane region" description="Helical" evidence="6">
    <location>
        <begin position="70"/>
        <end position="93"/>
    </location>
</feature>
<evidence type="ECO:0000256" key="3">
    <source>
        <dbReference type="ARBA" id="ARBA00022989"/>
    </source>
</evidence>
<feature type="transmembrane region" description="Helical" evidence="6">
    <location>
        <begin position="105"/>
        <end position="132"/>
    </location>
</feature>
<dbReference type="Pfam" id="PF26158">
    <property type="entry name" value="Claudin_TMEM179-179B"/>
    <property type="match status" value="1"/>
</dbReference>
<comment type="caution">
    <text evidence="7">The sequence shown here is derived from an EMBL/GenBank/DDBJ whole genome shotgun (WGS) entry which is preliminary data.</text>
</comment>
<organism evidence="7 8">
    <name type="scientific">Biomphalaria pfeifferi</name>
    <name type="common">Bloodfluke planorb</name>
    <name type="synonym">Freshwater snail</name>
    <dbReference type="NCBI Taxonomy" id="112525"/>
    <lineage>
        <taxon>Eukaryota</taxon>
        <taxon>Metazoa</taxon>
        <taxon>Spiralia</taxon>
        <taxon>Lophotrochozoa</taxon>
        <taxon>Mollusca</taxon>
        <taxon>Gastropoda</taxon>
        <taxon>Heterobranchia</taxon>
        <taxon>Euthyneura</taxon>
        <taxon>Panpulmonata</taxon>
        <taxon>Hygrophila</taxon>
        <taxon>Lymnaeoidea</taxon>
        <taxon>Planorbidae</taxon>
        <taxon>Biomphalaria</taxon>
    </lineage>
</organism>
<reference evidence="7" key="1">
    <citation type="journal article" date="2023" name="PLoS Negl. Trop. Dis.">
        <title>A genome sequence for Biomphalaria pfeifferi, the major vector snail for the human-infecting parasite Schistosoma mansoni.</title>
        <authorList>
            <person name="Bu L."/>
            <person name="Lu L."/>
            <person name="Laidemitt M.R."/>
            <person name="Zhang S.M."/>
            <person name="Mutuku M."/>
            <person name="Mkoji G."/>
            <person name="Steinauer M."/>
            <person name="Loker E.S."/>
        </authorList>
    </citation>
    <scope>NUCLEOTIDE SEQUENCE</scope>
    <source>
        <strain evidence="7">KasaAsao</strain>
    </source>
</reference>
<dbReference type="AlphaFoldDB" id="A0AAD8F040"/>
<keyword evidence="8" id="KW-1185">Reference proteome</keyword>
<feature type="transmembrane region" description="Helical" evidence="6">
    <location>
        <begin position="12"/>
        <end position="31"/>
    </location>
</feature>
<dbReference type="PANTHER" id="PTHR31872">
    <property type="entry name" value="TRANSMEMBRANE PROTEIN 179"/>
    <property type="match status" value="1"/>
</dbReference>
<accession>A0AAD8F040</accession>
<dbReference type="InterPro" id="IPR029673">
    <property type="entry name" value="TMEM179"/>
</dbReference>
<keyword evidence="3 6" id="KW-1133">Transmembrane helix</keyword>
<proteinExistence type="inferred from homology"/>
<name>A0AAD8F040_BIOPF</name>
<evidence type="ECO:0000313" key="7">
    <source>
        <dbReference type="EMBL" id="KAK0046862.1"/>
    </source>
</evidence>
<evidence type="ECO:0000256" key="1">
    <source>
        <dbReference type="ARBA" id="ARBA00004141"/>
    </source>
</evidence>
<comment type="subcellular location">
    <subcellularLocation>
        <location evidence="1">Membrane</location>
        <topology evidence="1">Multi-pass membrane protein</topology>
    </subcellularLocation>
</comment>
<dbReference type="EMBL" id="JASAOG010000159">
    <property type="protein sequence ID" value="KAK0046862.1"/>
    <property type="molecule type" value="Genomic_DNA"/>
</dbReference>
<dbReference type="InterPro" id="IPR059010">
    <property type="entry name" value="TMEM179-179B"/>
</dbReference>
<evidence type="ECO:0000256" key="2">
    <source>
        <dbReference type="ARBA" id="ARBA00022692"/>
    </source>
</evidence>
<protein>
    <submittedName>
        <fullName evidence="7">Transmembrane protein 179</fullName>
    </submittedName>
</protein>
<sequence length="225" mass="25545">MGIPQVFLLAQACFYLLLFVLSFFVCVPAGVNVDDFKGHCLLYATGEWNFTNTGTELQKVDWGPDSACNFTIFIGVMSLLVSLIYIIWIGILLARGIESSWIDAFLNLTINSITCICVFSSGLSVSVGFQYWCKLVTDPKSGIDSCENGQYIQIGSKIDVDADSFYLQWQMVQFGLWSCWFCWLVLSVMALIRIYRYHRRESFYTSINREKQRLLAHVGKAPEQA</sequence>
<dbReference type="PANTHER" id="PTHR31872:SF4">
    <property type="entry name" value="TRANSMEMBRANE PROTEIN 179"/>
    <property type="match status" value="1"/>
</dbReference>
<evidence type="ECO:0000256" key="6">
    <source>
        <dbReference type="SAM" id="Phobius"/>
    </source>
</evidence>
<evidence type="ECO:0000256" key="5">
    <source>
        <dbReference type="ARBA" id="ARBA00093776"/>
    </source>
</evidence>
<comment type="similarity">
    <text evidence="5">Belongs to the TMEM179 family.</text>
</comment>